<keyword evidence="4 5" id="KW-0472">Membrane</keyword>
<feature type="transmembrane region" description="Helical" evidence="5">
    <location>
        <begin position="102"/>
        <end position="121"/>
    </location>
</feature>
<gene>
    <name evidence="7" type="ORF">PIBRA_LOCUS12474</name>
</gene>
<dbReference type="InterPro" id="IPR020846">
    <property type="entry name" value="MFS_dom"/>
</dbReference>
<feature type="transmembrane region" description="Helical" evidence="5">
    <location>
        <begin position="208"/>
        <end position="228"/>
    </location>
</feature>
<feature type="transmembrane region" description="Helical" evidence="5">
    <location>
        <begin position="326"/>
        <end position="348"/>
    </location>
</feature>
<organism evidence="7 8">
    <name type="scientific">Pieris brassicae</name>
    <name type="common">White butterfly</name>
    <name type="synonym">Large white butterfly</name>
    <dbReference type="NCBI Taxonomy" id="7116"/>
    <lineage>
        <taxon>Eukaryota</taxon>
        <taxon>Metazoa</taxon>
        <taxon>Ecdysozoa</taxon>
        <taxon>Arthropoda</taxon>
        <taxon>Hexapoda</taxon>
        <taxon>Insecta</taxon>
        <taxon>Pterygota</taxon>
        <taxon>Neoptera</taxon>
        <taxon>Endopterygota</taxon>
        <taxon>Lepidoptera</taxon>
        <taxon>Glossata</taxon>
        <taxon>Ditrysia</taxon>
        <taxon>Papilionoidea</taxon>
        <taxon>Pieridae</taxon>
        <taxon>Pierinae</taxon>
        <taxon>Pieris</taxon>
    </lineage>
</organism>
<feature type="transmembrane region" description="Helical" evidence="5">
    <location>
        <begin position="443"/>
        <end position="464"/>
    </location>
</feature>
<dbReference type="Pfam" id="PF00083">
    <property type="entry name" value="Sugar_tr"/>
    <property type="match status" value="1"/>
</dbReference>
<evidence type="ECO:0000256" key="3">
    <source>
        <dbReference type="ARBA" id="ARBA00022989"/>
    </source>
</evidence>
<dbReference type="GO" id="GO:0016020">
    <property type="term" value="C:membrane"/>
    <property type="evidence" value="ECO:0007669"/>
    <property type="project" value="UniProtKB-SubCell"/>
</dbReference>
<dbReference type="AlphaFoldDB" id="A0A9P0XIT9"/>
<evidence type="ECO:0000313" key="7">
    <source>
        <dbReference type="EMBL" id="CAH4036714.1"/>
    </source>
</evidence>
<feature type="transmembrane region" description="Helical" evidence="5">
    <location>
        <begin position="265"/>
        <end position="286"/>
    </location>
</feature>
<proteinExistence type="predicted"/>
<comment type="caution">
    <text evidence="7">The sequence shown here is derived from an EMBL/GenBank/DDBJ whole genome shotgun (WGS) entry which is preliminary data.</text>
</comment>
<feature type="transmembrane region" description="Helical" evidence="5">
    <location>
        <begin position="410"/>
        <end position="431"/>
    </location>
</feature>
<evidence type="ECO:0000256" key="2">
    <source>
        <dbReference type="ARBA" id="ARBA00022692"/>
    </source>
</evidence>
<feature type="transmembrane region" description="Helical" evidence="5">
    <location>
        <begin position="471"/>
        <end position="490"/>
    </location>
</feature>
<name>A0A9P0XIT9_PIEBR</name>
<evidence type="ECO:0000256" key="1">
    <source>
        <dbReference type="ARBA" id="ARBA00004141"/>
    </source>
</evidence>
<dbReference type="EMBL" id="CALOZG010000079">
    <property type="protein sequence ID" value="CAH4036714.1"/>
    <property type="molecule type" value="Genomic_DNA"/>
</dbReference>
<feature type="transmembrane region" description="Helical" evidence="5">
    <location>
        <begin position="293"/>
        <end position="314"/>
    </location>
</feature>
<feature type="transmembrane region" description="Helical" evidence="5">
    <location>
        <begin position="559"/>
        <end position="578"/>
    </location>
</feature>
<keyword evidence="2 5" id="KW-0812">Transmembrane</keyword>
<feature type="domain" description="Major facilitator superfamily (MFS) profile" evidence="6">
    <location>
        <begin position="161"/>
        <end position="584"/>
    </location>
</feature>
<accession>A0A9P0XIT9</accession>
<evidence type="ECO:0000313" key="8">
    <source>
        <dbReference type="Proteomes" id="UP001152562"/>
    </source>
</evidence>
<dbReference type="CDD" id="cd17317">
    <property type="entry name" value="MFS_SLC22"/>
    <property type="match status" value="1"/>
</dbReference>
<evidence type="ECO:0000259" key="6">
    <source>
        <dbReference type="PROSITE" id="PS50850"/>
    </source>
</evidence>
<dbReference type="InterPro" id="IPR005829">
    <property type="entry name" value="Sugar_transporter_CS"/>
</dbReference>
<keyword evidence="3 5" id="KW-1133">Transmembrane helix</keyword>
<dbReference type="SUPFAM" id="SSF103473">
    <property type="entry name" value="MFS general substrate transporter"/>
    <property type="match status" value="1"/>
</dbReference>
<evidence type="ECO:0000256" key="5">
    <source>
        <dbReference type="SAM" id="Phobius"/>
    </source>
</evidence>
<dbReference type="InterPro" id="IPR005828">
    <property type="entry name" value="MFS_sugar_transport-like"/>
</dbReference>
<dbReference type="Gene3D" id="1.20.1250.20">
    <property type="entry name" value="MFS general substrate transporter like domains"/>
    <property type="match status" value="1"/>
</dbReference>
<protein>
    <recommendedName>
        <fullName evidence="6">Major facilitator superfamily (MFS) profile domain-containing protein</fullName>
    </recommendedName>
</protein>
<dbReference type="GO" id="GO:0022857">
    <property type="term" value="F:transmembrane transporter activity"/>
    <property type="evidence" value="ECO:0007669"/>
    <property type="project" value="InterPro"/>
</dbReference>
<dbReference type="PANTHER" id="PTHR24064">
    <property type="entry name" value="SOLUTE CARRIER FAMILY 22 MEMBER"/>
    <property type="match status" value="1"/>
</dbReference>
<dbReference type="Proteomes" id="UP001152562">
    <property type="component" value="Unassembled WGS sequence"/>
</dbReference>
<keyword evidence="8" id="KW-1185">Reference proteome</keyword>
<evidence type="ECO:0000256" key="4">
    <source>
        <dbReference type="ARBA" id="ARBA00023136"/>
    </source>
</evidence>
<reference evidence="7" key="1">
    <citation type="submission" date="2022-05" db="EMBL/GenBank/DDBJ databases">
        <authorList>
            <person name="Okamura Y."/>
        </authorList>
    </citation>
    <scope>NUCLEOTIDE SEQUENCE</scope>
</reference>
<dbReference type="PROSITE" id="PS00216">
    <property type="entry name" value="SUGAR_TRANSPORT_1"/>
    <property type="match status" value="1"/>
</dbReference>
<dbReference type="PROSITE" id="PS50850">
    <property type="entry name" value="MFS"/>
    <property type="match status" value="1"/>
</dbReference>
<sequence length="612" mass="68674">MCKPRDVELDKILREIGQFGRYQCHVYRWVVPVIIFNAMFKSQYIFNAAKIDYRLATRWPIAPRAWCVHAVADRSTMSEKKLNLDIVLEELGQFGRYQIKNYLLILVPILFSAIYNSQYIFAAASINYRCRVPQCEATPPRFETNGWGPWALPDSGGRCERYVSTGVTCSADAFNSSQTERCDSWVYKHNNTIVATFDLACEEWKRTLVGTIHSAGIFIALPLTAYISDTFGRRVAFILTAVAPAAVGVIRSFSTNYIMYVSLELIEAIVGSGVYTSGFILALEMVGINRRVLGGNVISCAFAIGQALVSLIAWGIPEWRTLTRVLYAPSFIFILYCFFIEESVRWLLSKGKIKEAARIIFKAAEINKKKLSPETIKLLTDENVQLEDSVPTNDDKKESLAMQVLRSRVLMSRLFICSFWWITVTFIYYGLSINSVSLGGNSYVNYLLTALVEIPGYCLSVLTLDRFGRKASIMTAFFVCGLSLLGLPFIPEHVQWAQTCLNLLGKLAISMVFSSIYIYTSELYPTSVRHSMVALCSMGGRIGQLIAPQTPLLMEYMPSLPYLLFGLMAAIAGFLMLLTPETLHIQLPDTIKQAEGIAIAPRTRKTTDIIVD</sequence>
<dbReference type="InterPro" id="IPR036259">
    <property type="entry name" value="MFS_trans_sf"/>
</dbReference>
<feature type="transmembrane region" description="Helical" evidence="5">
    <location>
        <begin position="235"/>
        <end position="253"/>
    </location>
</feature>
<comment type="subcellular location">
    <subcellularLocation>
        <location evidence="1">Membrane</location>
        <topology evidence="1">Multi-pass membrane protein</topology>
    </subcellularLocation>
</comment>